<dbReference type="Pfam" id="PF07589">
    <property type="entry name" value="PEP-CTERM"/>
    <property type="match status" value="1"/>
</dbReference>
<organism evidence="2 3">
    <name type="scientific">Maioricimonas rarisocia</name>
    <dbReference type="NCBI Taxonomy" id="2528026"/>
    <lineage>
        <taxon>Bacteria</taxon>
        <taxon>Pseudomonadati</taxon>
        <taxon>Planctomycetota</taxon>
        <taxon>Planctomycetia</taxon>
        <taxon>Planctomycetales</taxon>
        <taxon>Planctomycetaceae</taxon>
        <taxon>Maioricimonas</taxon>
    </lineage>
</organism>
<dbReference type="Proteomes" id="UP000320496">
    <property type="component" value="Chromosome"/>
</dbReference>
<dbReference type="InterPro" id="IPR011042">
    <property type="entry name" value="6-blade_b-propeller_TolB-like"/>
</dbReference>
<protein>
    <submittedName>
        <fullName evidence="2">PEP-CTERM motif protein</fullName>
    </submittedName>
</protein>
<feature type="domain" description="Ice-binding protein C-terminal" evidence="1">
    <location>
        <begin position="62"/>
        <end position="83"/>
    </location>
</feature>
<dbReference type="InterPro" id="IPR013424">
    <property type="entry name" value="Ice-binding_C"/>
</dbReference>
<evidence type="ECO:0000313" key="2">
    <source>
        <dbReference type="EMBL" id="QDU37652.1"/>
    </source>
</evidence>
<accession>A0A517Z582</accession>
<dbReference type="AlphaFoldDB" id="A0A517Z582"/>
<dbReference type="SUPFAM" id="SSF63825">
    <property type="entry name" value="YWTD domain"/>
    <property type="match status" value="1"/>
</dbReference>
<dbReference type="NCBIfam" id="TIGR02595">
    <property type="entry name" value="PEP_CTERM"/>
    <property type="match status" value="1"/>
</dbReference>
<sequence length="93" mass="9439">MGGLSSGLQSIDQITLDPINGKLFVADGFGGNKLIRANLDGTGIETIGTGNAVGVLFVDVTPVPEPSSLALLGMGLLSLGGTRLRQRKSSGND</sequence>
<proteinExistence type="predicted"/>
<evidence type="ECO:0000313" key="3">
    <source>
        <dbReference type="Proteomes" id="UP000320496"/>
    </source>
</evidence>
<name>A0A517Z582_9PLAN</name>
<gene>
    <name evidence="2" type="ORF">Mal4_19670</name>
</gene>
<dbReference type="Gene3D" id="2.120.10.30">
    <property type="entry name" value="TolB, C-terminal domain"/>
    <property type="match status" value="1"/>
</dbReference>
<keyword evidence="3" id="KW-1185">Reference proteome</keyword>
<dbReference type="KEGG" id="mri:Mal4_19670"/>
<reference evidence="2 3" key="1">
    <citation type="submission" date="2019-02" db="EMBL/GenBank/DDBJ databases">
        <title>Deep-cultivation of Planctomycetes and their phenomic and genomic characterization uncovers novel biology.</title>
        <authorList>
            <person name="Wiegand S."/>
            <person name="Jogler M."/>
            <person name="Boedeker C."/>
            <person name="Pinto D."/>
            <person name="Vollmers J."/>
            <person name="Rivas-Marin E."/>
            <person name="Kohn T."/>
            <person name="Peeters S.H."/>
            <person name="Heuer A."/>
            <person name="Rast P."/>
            <person name="Oberbeckmann S."/>
            <person name="Bunk B."/>
            <person name="Jeske O."/>
            <person name="Meyerdierks A."/>
            <person name="Storesund J.E."/>
            <person name="Kallscheuer N."/>
            <person name="Luecker S."/>
            <person name="Lage O.M."/>
            <person name="Pohl T."/>
            <person name="Merkel B.J."/>
            <person name="Hornburger P."/>
            <person name="Mueller R.-W."/>
            <person name="Bruemmer F."/>
            <person name="Labrenz M."/>
            <person name="Spormann A.M."/>
            <person name="Op den Camp H."/>
            <person name="Overmann J."/>
            <person name="Amann R."/>
            <person name="Jetten M.S.M."/>
            <person name="Mascher T."/>
            <person name="Medema M.H."/>
            <person name="Devos D.P."/>
            <person name="Kaster A.-K."/>
            <person name="Ovreas L."/>
            <person name="Rohde M."/>
            <person name="Galperin M.Y."/>
            <person name="Jogler C."/>
        </authorList>
    </citation>
    <scope>NUCLEOTIDE SEQUENCE [LARGE SCALE GENOMIC DNA]</scope>
    <source>
        <strain evidence="2 3">Mal4</strain>
    </source>
</reference>
<dbReference type="EMBL" id="CP036275">
    <property type="protein sequence ID" value="QDU37652.1"/>
    <property type="molecule type" value="Genomic_DNA"/>
</dbReference>
<evidence type="ECO:0000259" key="1">
    <source>
        <dbReference type="Pfam" id="PF07589"/>
    </source>
</evidence>